<dbReference type="Gene3D" id="1.10.1740.10">
    <property type="match status" value="1"/>
</dbReference>
<reference evidence="10 11" key="1">
    <citation type="submission" date="2019-02" db="EMBL/GenBank/DDBJ databases">
        <title>Deep-cultivation of Planctomycetes and their phenomic and genomic characterization uncovers novel biology.</title>
        <authorList>
            <person name="Wiegand S."/>
            <person name="Jogler M."/>
            <person name="Boedeker C."/>
            <person name="Pinto D."/>
            <person name="Vollmers J."/>
            <person name="Rivas-Marin E."/>
            <person name="Kohn T."/>
            <person name="Peeters S.H."/>
            <person name="Heuer A."/>
            <person name="Rast P."/>
            <person name="Oberbeckmann S."/>
            <person name="Bunk B."/>
            <person name="Jeske O."/>
            <person name="Meyerdierks A."/>
            <person name="Storesund J.E."/>
            <person name="Kallscheuer N."/>
            <person name="Luecker S."/>
            <person name="Lage O.M."/>
            <person name="Pohl T."/>
            <person name="Merkel B.J."/>
            <person name="Hornburger P."/>
            <person name="Mueller R.-W."/>
            <person name="Bruemmer F."/>
            <person name="Labrenz M."/>
            <person name="Spormann A.M."/>
            <person name="Op den Camp H."/>
            <person name="Overmann J."/>
            <person name="Amann R."/>
            <person name="Jetten M.S.M."/>
            <person name="Mascher T."/>
            <person name="Medema M.H."/>
            <person name="Devos D.P."/>
            <person name="Kaster A.-K."/>
            <person name="Ovreas L."/>
            <person name="Rohde M."/>
            <person name="Galperin M.Y."/>
            <person name="Jogler C."/>
        </authorList>
    </citation>
    <scope>NUCLEOTIDE SEQUENCE [LARGE SCALE GENOMIC DNA]</scope>
    <source>
        <strain evidence="10 11">Q31a</strain>
    </source>
</reference>
<comment type="similarity">
    <text evidence="1 6">Belongs to the sigma-70 factor family. ECF subfamily.</text>
</comment>
<evidence type="ECO:0000256" key="3">
    <source>
        <dbReference type="ARBA" id="ARBA00023082"/>
    </source>
</evidence>
<dbReference type="Pfam" id="PF08281">
    <property type="entry name" value="Sigma70_r4_2"/>
    <property type="match status" value="1"/>
</dbReference>
<dbReference type="SUPFAM" id="SSF88659">
    <property type="entry name" value="Sigma3 and sigma4 domains of RNA polymerase sigma factors"/>
    <property type="match status" value="1"/>
</dbReference>
<keyword evidence="3 6" id="KW-0731">Sigma factor</keyword>
<dbReference type="KEGG" id="ahel:Q31a_55180"/>
<dbReference type="GO" id="GO:0003677">
    <property type="term" value="F:DNA binding"/>
    <property type="evidence" value="ECO:0007669"/>
    <property type="project" value="UniProtKB-KW"/>
</dbReference>
<evidence type="ECO:0000313" key="10">
    <source>
        <dbReference type="EMBL" id="QDV27131.1"/>
    </source>
</evidence>
<proteinExistence type="inferred from homology"/>
<dbReference type="InterPro" id="IPR039425">
    <property type="entry name" value="RNA_pol_sigma-70-like"/>
</dbReference>
<dbReference type="PANTHER" id="PTHR43133:SF51">
    <property type="entry name" value="RNA POLYMERASE SIGMA FACTOR"/>
    <property type="match status" value="1"/>
</dbReference>
<evidence type="ECO:0000256" key="5">
    <source>
        <dbReference type="ARBA" id="ARBA00023163"/>
    </source>
</evidence>
<feature type="domain" description="RNA polymerase sigma-70 region 2" evidence="8">
    <location>
        <begin position="41"/>
        <end position="107"/>
    </location>
</feature>
<dbReference type="GO" id="GO:0006352">
    <property type="term" value="P:DNA-templated transcription initiation"/>
    <property type="evidence" value="ECO:0007669"/>
    <property type="project" value="InterPro"/>
</dbReference>
<keyword evidence="2 6" id="KW-0805">Transcription regulation</keyword>
<keyword evidence="5 6" id="KW-0804">Transcription</keyword>
<name>A0A518GEV6_9BACT</name>
<accession>A0A518GEV6</accession>
<feature type="region of interest" description="Disordered" evidence="7">
    <location>
        <begin position="107"/>
        <end position="135"/>
    </location>
</feature>
<sequence>MYALAPPRHGTTIHLESDHVKTEEDLIQASLTGDGGAYGVLVKRYQDRLFNAMLHVVGSPDEAEDVVQDSLVQAYVKLHTFQGNSKFYTWLYRIAFNNALSRQRRRRNELSIEQSREITGSDPVDRHEPPDESMLRGERVALIHRALELLSEEHRSILILREMQDTSYEDIAEILSINIGTVRSRLSRARIQLKAQLENLNSDP</sequence>
<dbReference type="InterPro" id="IPR007627">
    <property type="entry name" value="RNA_pol_sigma70_r2"/>
</dbReference>
<dbReference type="SUPFAM" id="SSF88946">
    <property type="entry name" value="Sigma2 domain of RNA polymerase sigma factors"/>
    <property type="match status" value="1"/>
</dbReference>
<keyword evidence="4 6" id="KW-0238">DNA-binding</keyword>
<dbReference type="GO" id="GO:0016987">
    <property type="term" value="F:sigma factor activity"/>
    <property type="evidence" value="ECO:0007669"/>
    <property type="project" value="UniProtKB-KW"/>
</dbReference>
<evidence type="ECO:0000256" key="7">
    <source>
        <dbReference type="SAM" id="MobiDB-lite"/>
    </source>
</evidence>
<evidence type="ECO:0000256" key="4">
    <source>
        <dbReference type="ARBA" id="ARBA00023125"/>
    </source>
</evidence>
<organism evidence="10 11">
    <name type="scientific">Aureliella helgolandensis</name>
    <dbReference type="NCBI Taxonomy" id="2527968"/>
    <lineage>
        <taxon>Bacteria</taxon>
        <taxon>Pseudomonadati</taxon>
        <taxon>Planctomycetota</taxon>
        <taxon>Planctomycetia</taxon>
        <taxon>Pirellulales</taxon>
        <taxon>Pirellulaceae</taxon>
        <taxon>Aureliella</taxon>
    </lineage>
</organism>
<dbReference type="InterPro" id="IPR000838">
    <property type="entry name" value="RNA_pol_sigma70_ECF_CS"/>
</dbReference>
<dbReference type="InterPro" id="IPR036388">
    <property type="entry name" value="WH-like_DNA-bd_sf"/>
</dbReference>
<evidence type="ECO:0000256" key="1">
    <source>
        <dbReference type="ARBA" id="ARBA00010641"/>
    </source>
</evidence>
<dbReference type="AlphaFoldDB" id="A0A518GEV6"/>
<dbReference type="PROSITE" id="PS01063">
    <property type="entry name" value="SIGMA70_ECF"/>
    <property type="match status" value="1"/>
</dbReference>
<dbReference type="InterPro" id="IPR013324">
    <property type="entry name" value="RNA_pol_sigma_r3/r4-like"/>
</dbReference>
<dbReference type="Gene3D" id="1.10.10.10">
    <property type="entry name" value="Winged helix-like DNA-binding domain superfamily/Winged helix DNA-binding domain"/>
    <property type="match status" value="1"/>
</dbReference>
<feature type="domain" description="RNA polymerase sigma factor 70 region 4 type 2" evidence="9">
    <location>
        <begin position="142"/>
        <end position="193"/>
    </location>
</feature>
<dbReference type="CDD" id="cd06171">
    <property type="entry name" value="Sigma70_r4"/>
    <property type="match status" value="1"/>
</dbReference>
<dbReference type="PANTHER" id="PTHR43133">
    <property type="entry name" value="RNA POLYMERASE ECF-TYPE SIGMA FACTO"/>
    <property type="match status" value="1"/>
</dbReference>
<feature type="compositionally biased region" description="Basic and acidic residues" evidence="7">
    <location>
        <begin position="123"/>
        <end position="135"/>
    </location>
</feature>
<keyword evidence="11" id="KW-1185">Reference proteome</keyword>
<protein>
    <recommendedName>
        <fullName evidence="6">RNA polymerase sigma factor</fullName>
    </recommendedName>
</protein>
<evidence type="ECO:0000256" key="2">
    <source>
        <dbReference type="ARBA" id="ARBA00023015"/>
    </source>
</evidence>
<dbReference type="InterPro" id="IPR013325">
    <property type="entry name" value="RNA_pol_sigma_r2"/>
</dbReference>
<evidence type="ECO:0000259" key="9">
    <source>
        <dbReference type="Pfam" id="PF08281"/>
    </source>
</evidence>
<dbReference type="NCBIfam" id="TIGR02937">
    <property type="entry name" value="sigma70-ECF"/>
    <property type="match status" value="1"/>
</dbReference>
<dbReference type="EMBL" id="CP036298">
    <property type="protein sequence ID" value="QDV27131.1"/>
    <property type="molecule type" value="Genomic_DNA"/>
</dbReference>
<dbReference type="Pfam" id="PF04542">
    <property type="entry name" value="Sigma70_r2"/>
    <property type="match status" value="1"/>
</dbReference>
<gene>
    <name evidence="10" type="primary">rpoE_8</name>
    <name evidence="10" type="ORF">Q31a_55180</name>
</gene>
<dbReference type="InterPro" id="IPR014284">
    <property type="entry name" value="RNA_pol_sigma-70_dom"/>
</dbReference>
<dbReference type="InterPro" id="IPR013249">
    <property type="entry name" value="RNA_pol_sigma70_r4_t2"/>
</dbReference>
<evidence type="ECO:0000256" key="6">
    <source>
        <dbReference type="RuleBase" id="RU000716"/>
    </source>
</evidence>
<evidence type="ECO:0000313" key="11">
    <source>
        <dbReference type="Proteomes" id="UP000318017"/>
    </source>
</evidence>
<dbReference type="Proteomes" id="UP000318017">
    <property type="component" value="Chromosome"/>
</dbReference>
<evidence type="ECO:0000259" key="8">
    <source>
        <dbReference type="Pfam" id="PF04542"/>
    </source>
</evidence>